<keyword evidence="2 3" id="KW-0378">Hydrolase</keyword>
<dbReference type="PROSITE" id="PS51462">
    <property type="entry name" value="NUDIX"/>
    <property type="match status" value="1"/>
</dbReference>
<dbReference type="CDD" id="cd04699">
    <property type="entry name" value="NUDIX_MutT_Nudt1"/>
    <property type="match status" value="1"/>
</dbReference>
<proteinExistence type="inferred from homology"/>
<evidence type="ECO:0000256" key="1">
    <source>
        <dbReference type="ARBA" id="ARBA00005582"/>
    </source>
</evidence>
<accession>A0A3N1XP77</accession>
<comment type="similarity">
    <text evidence="1 3">Belongs to the Nudix hydrolase family.</text>
</comment>
<dbReference type="SUPFAM" id="SSF55811">
    <property type="entry name" value="Nudix"/>
    <property type="match status" value="1"/>
</dbReference>
<evidence type="ECO:0000259" key="4">
    <source>
        <dbReference type="PROSITE" id="PS51462"/>
    </source>
</evidence>
<reference evidence="5 6" key="1">
    <citation type="submission" date="2018-11" db="EMBL/GenBank/DDBJ databases">
        <title>Genomic Encyclopedia of Type Strains, Phase IV (KMG-IV): sequencing the most valuable type-strain genomes for metagenomic binning, comparative biology and taxonomic classification.</title>
        <authorList>
            <person name="Goeker M."/>
        </authorList>
    </citation>
    <scope>NUCLEOTIDE SEQUENCE [LARGE SCALE GENOMIC DNA]</scope>
    <source>
        <strain evidence="5 6">DSM 26537</strain>
    </source>
</reference>
<feature type="domain" description="Nudix hydrolase" evidence="4">
    <location>
        <begin position="1"/>
        <end position="139"/>
    </location>
</feature>
<evidence type="ECO:0000256" key="2">
    <source>
        <dbReference type="ARBA" id="ARBA00022801"/>
    </source>
</evidence>
<evidence type="ECO:0000313" key="6">
    <source>
        <dbReference type="Proteomes" id="UP000273083"/>
    </source>
</evidence>
<dbReference type="PRINTS" id="PR00502">
    <property type="entry name" value="NUDIXFAMILY"/>
</dbReference>
<protein>
    <submittedName>
        <fullName evidence="5">8-oxo-dGTP diphosphatase</fullName>
    </submittedName>
</protein>
<sequence length="140" mass="16427">MENVIVIALKAIIVHDNEILIIRRSKTDPMIPGIWEFAGGKLEFGENLEEGLKREILEETGLEVTIEKSLFATTFQTHEYRQVVIIIYLCFTDSKEIQLSFEHDDYKWVGKKELFKFITKRMANDLKNNHILDQLDIRED</sequence>
<dbReference type="InterPro" id="IPR015797">
    <property type="entry name" value="NUDIX_hydrolase-like_dom_sf"/>
</dbReference>
<comment type="caution">
    <text evidence="5">The sequence shown here is derived from an EMBL/GenBank/DDBJ whole genome shotgun (WGS) entry which is preliminary data.</text>
</comment>
<dbReference type="Pfam" id="PF00293">
    <property type="entry name" value="NUDIX"/>
    <property type="match status" value="1"/>
</dbReference>
<dbReference type="PANTHER" id="PTHR43736">
    <property type="entry name" value="ADP-RIBOSE PYROPHOSPHATASE"/>
    <property type="match status" value="1"/>
</dbReference>
<dbReference type="InterPro" id="IPR000086">
    <property type="entry name" value="NUDIX_hydrolase_dom"/>
</dbReference>
<dbReference type="InterPro" id="IPR020084">
    <property type="entry name" value="NUDIX_hydrolase_CS"/>
</dbReference>
<gene>
    <name evidence="5" type="ORF">EDD66_10418</name>
</gene>
<dbReference type="RefSeq" id="WP_123608948.1">
    <property type="nucleotide sequence ID" value="NZ_RJVG01000004.1"/>
</dbReference>
<evidence type="ECO:0000313" key="5">
    <source>
        <dbReference type="EMBL" id="ROR28436.1"/>
    </source>
</evidence>
<evidence type="ECO:0000256" key="3">
    <source>
        <dbReference type="RuleBase" id="RU003476"/>
    </source>
</evidence>
<organism evidence="5 6">
    <name type="scientific">Mobilisporobacter senegalensis</name>
    <dbReference type="NCBI Taxonomy" id="1329262"/>
    <lineage>
        <taxon>Bacteria</taxon>
        <taxon>Bacillati</taxon>
        <taxon>Bacillota</taxon>
        <taxon>Clostridia</taxon>
        <taxon>Lachnospirales</taxon>
        <taxon>Lachnospiraceae</taxon>
        <taxon>Mobilisporobacter</taxon>
    </lineage>
</organism>
<dbReference type="Proteomes" id="UP000273083">
    <property type="component" value="Unassembled WGS sequence"/>
</dbReference>
<dbReference type="GO" id="GO:0016787">
    <property type="term" value="F:hydrolase activity"/>
    <property type="evidence" value="ECO:0007669"/>
    <property type="project" value="UniProtKB-KW"/>
</dbReference>
<dbReference type="AlphaFoldDB" id="A0A3N1XP77"/>
<dbReference type="EMBL" id="RJVG01000004">
    <property type="protein sequence ID" value="ROR28436.1"/>
    <property type="molecule type" value="Genomic_DNA"/>
</dbReference>
<dbReference type="PROSITE" id="PS00893">
    <property type="entry name" value="NUDIX_BOX"/>
    <property type="match status" value="1"/>
</dbReference>
<keyword evidence="6" id="KW-1185">Reference proteome</keyword>
<name>A0A3N1XP77_9FIRM</name>
<dbReference type="OrthoDB" id="9816289at2"/>
<dbReference type="InterPro" id="IPR020476">
    <property type="entry name" value="Nudix_hydrolase"/>
</dbReference>
<dbReference type="Gene3D" id="3.90.79.10">
    <property type="entry name" value="Nucleoside Triphosphate Pyrophosphohydrolase"/>
    <property type="match status" value="1"/>
</dbReference>
<dbReference type="PANTHER" id="PTHR43736:SF1">
    <property type="entry name" value="DIHYDRONEOPTERIN TRIPHOSPHATE DIPHOSPHATASE"/>
    <property type="match status" value="1"/>
</dbReference>